<keyword evidence="1" id="KW-0805">Transcription regulation</keyword>
<keyword evidence="7" id="KW-1185">Reference proteome</keyword>
<dbReference type="InterPro" id="IPR008920">
    <property type="entry name" value="TF_FadR/GntR_C"/>
</dbReference>
<dbReference type="PROSITE" id="PS50949">
    <property type="entry name" value="HTH_GNTR"/>
    <property type="match status" value="1"/>
</dbReference>
<dbReference type="SMART" id="SM00345">
    <property type="entry name" value="HTH_GNTR"/>
    <property type="match status" value="1"/>
</dbReference>
<accession>A0A0X8JIF1</accession>
<dbReference type="KEGG" id="dfi:AXF13_02720"/>
<name>A0A0X8JIF1_9BACT</name>
<evidence type="ECO:0000256" key="4">
    <source>
        <dbReference type="SAM" id="MobiDB-lite"/>
    </source>
</evidence>
<dbReference type="PANTHER" id="PTHR43537:SF5">
    <property type="entry name" value="UXU OPERON TRANSCRIPTIONAL REGULATOR"/>
    <property type="match status" value="1"/>
</dbReference>
<dbReference type="PRINTS" id="PR00035">
    <property type="entry name" value="HTHGNTR"/>
</dbReference>
<dbReference type="PANTHER" id="PTHR43537">
    <property type="entry name" value="TRANSCRIPTIONAL REGULATOR, GNTR FAMILY"/>
    <property type="match status" value="1"/>
</dbReference>
<dbReference type="EMBL" id="CP014229">
    <property type="protein sequence ID" value="AMD89112.1"/>
    <property type="molecule type" value="Genomic_DNA"/>
</dbReference>
<feature type="domain" description="HTH gntR-type" evidence="5">
    <location>
        <begin position="19"/>
        <end position="87"/>
    </location>
</feature>
<dbReference type="Proteomes" id="UP000069241">
    <property type="component" value="Chromosome"/>
</dbReference>
<dbReference type="STRING" id="44742.AXF13_02720"/>
<sequence length="287" mass="32628">MKNNYTEILGNRRRNIQRPRVHTEVLTCLLEDIRAGIYQEGQKLPSERELMEEFGVGRPAVREALSALGRMGLIEISPGMRARVCKLTLKPLLGEMRATLQIYSSSPDGWRQLHDLRLFFETSVARQLAHQVTDEQLKALKDILADQRNFLDRSEIRSFAEADIAFHRALVEFLDNPFLGLLAEGFGGWLITPLYASMQVRRQSERSYTAHVAVFEALKKRNSDLAEQAMRSHLEEMRSIYQVDLMAAREAREGEEAFAAMDQAVPAQPGEQEFPPMPFGMPERAPG</sequence>
<evidence type="ECO:0000256" key="1">
    <source>
        <dbReference type="ARBA" id="ARBA00023015"/>
    </source>
</evidence>
<dbReference type="InterPro" id="IPR000524">
    <property type="entry name" value="Tscrpt_reg_HTH_GntR"/>
</dbReference>
<keyword evidence="3" id="KW-0804">Transcription</keyword>
<dbReference type="SUPFAM" id="SSF48008">
    <property type="entry name" value="GntR ligand-binding domain-like"/>
    <property type="match status" value="1"/>
</dbReference>
<organism evidence="6 7">
    <name type="scientific">Desulfovibrio fairfieldensis</name>
    <dbReference type="NCBI Taxonomy" id="44742"/>
    <lineage>
        <taxon>Bacteria</taxon>
        <taxon>Pseudomonadati</taxon>
        <taxon>Thermodesulfobacteriota</taxon>
        <taxon>Desulfovibrionia</taxon>
        <taxon>Desulfovibrionales</taxon>
        <taxon>Desulfovibrionaceae</taxon>
        <taxon>Desulfovibrio</taxon>
    </lineage>
</organism>
<gene>
    <name evidence="6" type="ORF">AXF13_02720</name>
</gene>
<evidence type="ECO:0000313" key="6">
    <source>
        <dbReference type="EMBL" id="AMD89112.1"/>
    </source>
</evidence>
<keyword evidence="2" id="KW-0238">DNA-binding</keyword>
<dbReference type="Gene3D" id="1.10.10.10">
    <property type="entry name" value="Winged helix-like DNA-binding domain superfamily/Winged helix DNA-binding domain"/>
    <property type="match status" value="1"/>
</dbReference>
<evidence type="ECO:0000256" key="3">
    <source>
        <dbReference type="ARBA" id="ARBA00023163"/>
    </source>
</evidence>
<evidence type="ECO:0000313" key="7">
    <source>
        <dbReference type="Proteomes" id="UP000069241"/>
    </source>
</evidence>
<dbReference type="SUPFAM" id="SSF46785">
    <property type="entry name" value="Winged helix' DNA-binding domain"/>
    <property type="match status" value="1"/>
</dbReference>
<proteinExistence type="predicted"/>
<protein>
    <submittedName>
        <fullName evidence="6">GntR family transcriptional regulator</fullName>
    </submittedName>
</protein>
<reference evidence="7" key="1">
    <citation type="submission" date="2016-02" db="EMBL/GenBank/DDBJ databases">
        <authorList>
            <person name="Holder M.E."/>
            <person name="Ajami N.J."/>
            <person name="Petrosino J.F."/>
        </authorList>
    </citation>
    <scope>NUCLEOTIDE SEQUENCE [LARGE SCALE GENOMIC DNA]</scope>
    <source>
        <strain evidence="7">CCUG 45958</strain>
    </source>
</reference>
<dbReference type="InterPro" id="IPR036388">
    <property type="entry name" value="WH-like_DNA-bd_sf"/>
</dbReference>
<evidence type="ECO:0000256" key="2">
    <source>
        <dbReference type="ARBA" id="ARBA00023125"/>
    </source>
</evidence>
<dbReference type="SMART" id="SM00895">
    <property type="entry name" value="FCD"/>
    <property type="match status" value="1"/>
</dbReference>
<dbReference type="InterPro" id="IPR036390">
    <property type="entry name" value="WH_DNA-bd_sf"/>
</dbReference>
<dbReference type="GO" id="GO:0003677">
    <property type="term" value="F:DNA binding"/>
    <property type="evidence" value="ECO:0007669"/>
    <property type="project" value="UniProtKB-KW"/>
</dbReference>
<dbReference type="Gene3D" id="1.20.120.530">
    <property type="entry name" value="GntR ligand-binding domain-like"/>
    <property type="match status" value="1"/>
</dbReference>
<feature type="region of interest" description="Disordered" evidence="4">
    <location>
        <begin position="268"/>
        <end position="287"/>
    </location>
</feature>
<dbReference type="Pfam" id="PF07729">
    <property type="entry name" value="FCD"/>
    <property type="match status" value="1"/>
</dbReference>
<dbReference type="AlphaFoldDB" id="A0A0X8JIF1"/>
<dbReference type="CDD" id="cd07377">
    <property type="entry name" value="WHTH_GntR"/>
    <property type="match status" value="1"/>
</dbReference>
<dbReference type="Pfam" id="PF00392">
    <property type="entry name" value="GntR"/>
    <property type="match status" value="1"/>
</dbReference>
<evidence type="ECO:0000259" key="5">
    <source>
        <dbReference type="PROSITE" id="PS50949"/>
    </source>
</evidence>
<dbReference type="GO" id="GO:0003700">
    <property type="term" value="F:DNA-binding transcription factor activity"/>
    <property type="evidence" value="ECO:0007669"/>
    <property type="project" value="InterPro"/>
</dbReference>
<dbReference type="InterPro" id="IPR011711">
    <property type="entry name" value="GntR_C"/>
</dbReference>